<evidence type="ECO:0000256" key="1">
    <source>
        <dbReference type="ARBA" id="ARBA00023015"/>
    </source>
</evidence>
<dbReference type="OrthoDB" id="9785139at2"/>
<dbReference type="PROSITE" id="PS00356">
    <property type="entry name" value="HTH_LACI_1"/>
    <property type="match status" value="1"/>
</dbReference>
<dbReference type="InterPro" id="IPR000843">
    <property type="entry name" value="HTH_LacI"/>
</dbReference>
<evidence type="ECO:0000313" key="6">
    <source>
        <dbReference type="Proteomes" id="UP000292118"/>
    </source>
</evidence>
<dbReference type="SUPFAM" id="SSF47413">
    <property type="entry name" value="lambda repressor-like DNA-binding domains"/>
    <property type="match status" value="1"/>
</dbReference>
<keyword evidence="3" id="KW-0804">Transcription</keyword>
<dbReference type="PROSITE" id="PS50932">
    <property type="entry name" value="HTH_LACI_2"/>
    <property type="match status" value="1"/>
</dbReference>
<dbReference type="Pfam" id="PF13377">
    <property type="entry name" value="Peripla_BP_3"/>
    <property type="match status" value="1"/>
</dbReference>
<reference evidence="5 6" key="1">
    <citation type="submission" date="2019-01" db="EMBL/GenBank/DDBJ databases">
        <title>Genome sequencing of strain FW10M-9.</title>
        <authorList>
            <person name="Heo J."/>
            <person name="Kim S.-J."/>
            <person name="Kim J.-S."/>
            <person name="Hong S.-B."/>
            <person name="Kwon S.-W."/>
        </authorList>
    </citation>
    <scope>NUCLEOTIDE SEQUENCE [LARGE SCALE GENOMIC DNA]</scope>
    <source>
        <strain evidence="5 6">FW10M-9</strain>
    </source>
</reference>
<dbReference type="SMART" id="SM00354">
    <property type="entry name" value="HTH_LACI"/>
    <property type="match status" value="1"/>
</dbReference>
<dbReference type="CDD" id="cd01574">
    <property type="entry name" value="PBP1_LacI"/>
    <property type="match status" value="1"/>
</dbReference>
<dbReference type="SUPFAM" id="SSF53822">
    <property type="entry name" value="Periplasmic binding protein-like I"/>
    <property type="match status" value="1"/>
</dbReference>
<dbReference type="Gene3D" id="3.40.50.2300">
    <property type="match status" value="2"/>
</dbReference>
<proteinExistence type="predicted"/>
<dbReference type="PANTHER" id="PTHR30146">
    <property type="entry name" value="LACI-RELATED TRANSCRIPTIONAL REPRESSOR"/>
    <property type="match status" value="1"/>
</dbReference>
<accession>A0A4P6F7T2</accession>
<dbReference type="GO" id="GO:0000976">
    <property type="term" value="F:transcription cis-regulatory region binding"/>
    <property type="evidence" value="ECO:0007669"/>
    <property type="project" value="TreeGrafter"/>
</dbReference>
<dbReference type="InterPro" id="IPR028082">
    <property type="entry name" value="Peripla_BP_I"/>
</dbReference>
<feature type="domain" description="HTH lacI-type" evidence="4">
    <location>
        <begin position="1"/>
        <end position="53"/>
    </location>
</feature>
<dbReference type="KEGG" id="xya:ET471_07515"/>
<evidence type="ECO:0000313" key="5">
    <source>
        <dbReference type="EMBL" id="QAY71784.1"/>
    </source>
</evidence>
<organism evidence="5 6">
    <name type="scientific">Xylanimonas protaetiae</name>
    <dbReference type="NCBI Taxonomy" id="2509457"/>
    <lineage>
        <taxon>Bacteria</taxon>
        <taxon>Bacillati</taxon>
        <taxon>Actinomycetota</taxon>
        <taxon>Actinomycetes</taxon>
        <taxon>Micrococcales</taxon>
        <taxon>Promicromonosporaceae</taxon>
        <taxon>Xylanimonas</taxon>
    </lineage>
</organism>
<dbReference type="InterPro" id="IPR010982">
    <property type="entry name" value="Lambda_DNA-bd_dom_sf"/>
</dbReference>
<keyword evidence="6" id="KW-1185">Reference proteome</keyword>
<dbReference type="PANTHER" id="PTHR30146:SF109">
    <property type="entry name" value="HTH-TYPE TRANSCRIPTIONAL REGULATOR GALS"/>
    <property type="match status" value="1"/>
</dbReference>
<dbReference type="Gene3D" id="1.10.260.40">
    <property type="entry name" value="lambda repressor-like DNA-binding domains"/>
    <property type="match status" value="1"/>
</dbReference>
<evidence type="ECO:0000259" key="4">
    <source>
        <dbReference type="PROSITE" id="PS50932"/>
    </source>
</evidence>
<protein>
    <submittedName>
        <fullName evidence="5">LacI family transcriptional regulator</fullName>
    </submittedName>
</protein>
<dbReference type="CDD" id="cd01392">
    <property type="entry name" value="HTH_LacI"/>
    <property type="match status" value="1"/>
</dbReference>
<dbReference type="AlphaFoldDB" id="A0A4P6F7T2"/>
<name>A0A4P6F7T2_9MICO</name>
<keyword evidence="2" id="KW-0238">DNA-binding</keyword>
<dbReference type="EMBL" id="CP035493">
    <property type="protein sequence ID" value="QAY71784.1"/>
    <property type="molecule type" value="Genomic_DNA"/>
</dbReference>
<evidence type="ECO:0000256" key="3">
    <source>
        <dbReference type="ARBA" id="ARBA00023163"/>
    </source>
</evidence>
<sequence>MADVAARAGVSHQTVSRVLNDHPSVRDETRARVLAVISELGYRRNVAARALVTARSSTVGVVTPGSGLYGPASTVIAIEEAARERGYFTSVATLSSYDAPTMRRVLDHFMDQAVEGILVVAPQSAVAEAVDQFQAPVPVILVAAREQVEGVSTIPVSVDQRLGARLAVNHLLGLGHRTVEHVSGPLDWFDAVERLTGWREALLAHGAPVPEPIPASWSASDGYTIGLRLAEQVRSGSGPTAVFAGNDQLALGMLRAFWEQGVVVPRDVSVVGFDDVDGAAHFIPPLSTVRQPFAALGGHALGLLLTAVDGGVLVPARIEPELVLRASTGVPRPR</sequence>
<dbReference type="GO" id="GO:0003700">
    <property type="term" value="F:DNA-binding transcription factor activity"/>
    <property type="evidence" value="ECO:0007669"/>
    <property type="project" value="TreeGrafter"/>
</dbReference>
<dbReference type="InterPro" id="IPR046335">
    <property type="entry name" value="LacI/GalR-like_sensor"/>
</dbReference>
<gene>
    <name evidence="5" type="ORF">ET471_07515</name>
</gene>
<dbReference type="Pfam" id="PF00356">
    <property type="entry name" value="LacI"/>
    <property type="match status" value="1"/>
</dbReference>
<dbReference type="Proteomes" id="UP000292118">
    <property type="component" value="Chromosome"/>
</dbReference>
<keyword evidence="1" id="KW-0805">Transcription regulation</keyword>
<evidence type="ECO:0000256" key="2">
    <source>
        <dbReference type="ARBA" id="ARBA00023125"/>
    </source>
</evidence>